<comment type="similarity">
    <text evidence="2">Belongs to the prephenate/arogenate dehydrogenase family.</text>
</comment>
<dbReference type="InterPro" id="IPR036291">
    <property type="entry name" value="NAD(P)-bd_dom_sf"/>
</dbReference>
<comment type="pathway">
    <text evidence="1">Amino-acid biosynthesis; L-tyrosine biosynthesis; (4-hydroxyphenyl)pyruvate from prephenate (NAD(+) route): step 1/1.</text>
</comment>
<accession>A0ABR9AU08</accession>
<dbReference type="InterPro" id="IPR003099">
    <property type="entry name" value="Prephen_DH"/>
</dbReference>
<dbReference type="InterPro" id="IPR046826">
    <property type="entry name" value="PDH_N"/>
</dbReference>
<keyword evidence="5" id="KW-0827">Tyrosine biosynthesis</keyword>
<evidence type="ECO:0000256" key="2">
    <source>
        <dbReference type="ARBA" id="ARBA00007964"/>
    </source>
</evidence>
<dbReference type="PROSITE" id="PS51176">
    <property type="entry name" value="PDH_ADH"/>
    <property type="match status" value="1"/>
</dbReference>
<evidence type="ECO:0000256" key="4">
    <source>
        <dbReference type="ARBA" id="ARBA00016891"/>
    </source>
</evidence>
<sequence>MTTTTKIAILGVGLIGGSLALCFKGKPGLHVIGYSPRASSAEKYVERGVVDEATTDLEEAVKDAHYIFICSPVGMLEETILHLNTLTLRRGCVITDVGSTKASVTACASKLNWNEVYFVGGHPMAGSERSGVEAASLLLFENAYYVLTPTSDCPDKVIQELRQLLQYTRAHIIQMDAEEHDRVVGAISHLPHIVASALVNQVRQYNDSNELHLVLAAGGFRDITRIASSDPTVWRDILINNRQVMLDLLQDWQDKVEEWKDVLLREDGDWIEESFRLSGHFRNQMPERRKGAIHALYDVYMDIPDTPGVIGRIATQLGQEEINLSNLQIIESREDVPGVLRLSFREEQNWERAQVCLRALGYEVYV</sequence>
<comment type="catalytic activity">
    <reaction evidence="9">
        <text>prephenate + NAD(+) = 3-(4-hydroxyphenyl)pyruvate + CO2 + NADH</text>
        <dbReference type="Rhea" id="RHEA:13869"/>
        <dbReference type="ChEBI" id="CHEBI:16526"/>
        <dbReference type="ChEBI" id="CHEBI:29934"/>
        <dbReference type="ChEBI" id="CHEBI:36242"/>
        <dbReference type="ChEBI" id="CHEBI:57540"/>
        <dbReference type="ChEBI" id="CHEBI:57945"/>
        <dbReference type="EC" id="1.3.1.12"/>
    </reaction>
</comment>
<organism evidence="12 13">
    <name type="scientific">Paenibacillus arenosi</name>
    <dbReference type="NCBI Taxonomy" id="2774142"/>
    <lineage>
        <taxon>Bacteria</taxon>
        <taxon>Bacillati</taxon>
        <taxon>Bacillota</taxon>
        <taxon>Bacilli</taxon>
        <taxon>Bacillales</taxon>
        <taxon>Paenibacillaceae</taxon>
        <taxon>Paenibacillus</taxon>
    </lineage>
</organism>
<dbReference type="NCBIfam" id="NF005107">
    <property type="entry name" value="PRK06545.1-5"/>
    <property type="match status" value="1"/>
</dbReference>
<dbReference type="InterPro" id="IPR045865">
    <property type="entry name" value="ACT-like_dom_sf"/>
</dbReference>
<dbReference type="EC" id="1.3.1.12" evidence="3"/>
<evidence type="ECO:0000259" key="10">
    <source>
        <dbReference type="PROSITE" id="PS51176"/>
    </source>
</evidence>
<evidence type="ECO:0000256" key="8">
    <source>
        <dbReference type="ARBA" id="ARBA00023141"/>
    </source>
</evidence>
<dbReference type="InterPro" id="IPR050812">
    <property type="entry name" value="Preph/Arog_dehydrog"/>
</dbReference>
<dbReference type="Pfam" id="PF20463">
    <property type="entry name" value="PDH_C"/>
    <property type="match status" value="1"/>
</dbReference>
<keyword evidence="13" id="KW-1185">Reference proteome</keyword>
<dbReference type="PANTHER" id="PTHR21363">
    <property type="entry name" value="PREPHENATE DEHYDROGENASE"/>
    <property type="match status" value="1"/>
</dbReference>
<feature type="domain" description="ACT" evidence="11">
    <location>
        <begin position="298"/>
        <end position="366"/>
    </location>
</feature>
<dbReference type="SUPFAM" id="SSF48179">
    <property type="entry name" value="6-phosphogluconate dehydrogenase C-terminal domain-like"/>
    <property type="match status" value="1"/>
</dbReference>
<dbReference type="PROSITE" id="PS51671">
    <property type="entry name" value="ACT"/>
    <property type="match status" value="1"/>
</dbReference>
<evidence type="ECO:0000256" key="9">
    <source>
        <dbReference type="ARBA" id="ARBA00049260"/>
    </source>
</evidence>
<keyword evidence="6 12" id="KW-0560">Oxidoreductase</keyword>
<dbReference type="EMBL" id="JACYTN010000002">
    <property type="protein sequence ID" value="MBD8497608.1"/>
    <property type="molecule type" value="Genomic_DNA"/>
</dbReference>
<comment type="caution">
    <text evidence="12">The sequence shown here is derived from an EMBL/GenBank/DDBJ whole genome shotgun (WGS) entry which is preliminary data.</text>
</comment>
<evidence type="ECO:0000256" key="1">
    <source>
        <dbReference type="ARBA" id="ARBA00005067"/>
    </source>
</evidence>
<dbReference type="SUPFAM" id="SSF55021">
    <property type="entry name" value="ACT-like"/>
    <property type="match status" value="1"/>
</dbReference>
<evidence type="ECO:0000256" key="5">
    <source>
        <dbReference type="ARBA" id="ARBA00022498"/>
    </source>
</evidence>
<evidence type="ECO:0000256" key="3">
    <source>
        <dbReference type="ARBA" id="ARBA00012068"/>
    </source>
</evidence>
<dbReference type="Gene3D" id="3.30.70.260">
    <property type="match status" value="1"/>
</dbReference>
<evidence type="ECO:0000256" key="7">
    <source>
        <dbReference type="ARBA" id="ARBA00023027"/>
    </source>
</evidence>
<dbReference type="SUPFAM" id="SSF51735">
    <property type="entry name" value="NAD(P)-binding Rossmann-fold domains"/>
    <property type="match status" value="1"/>
</dbReference>
<feature type="domain" description="Prephenate/arogenate dehydrogenase" evidence="10">
    <location>
        <begin position="5"/>
        <end position="293"/>
    </location>
</feature>
<evidence type="ECO:0000256" key="6">
    <source>
        <dbReference type="ARBA" id="ARBA00023002"/>
    </source>
</evidence>
<dbReference type="InterPro" id="IPR046825">
    <property type="entry name" value="PDH_C"/>
</dbReference>
<dbReference type="RefSeq" id="WP_192024019.1">
    <property type="nucleotide sequence ID" value="NZ_JACYTN010000002.1"/>
</dbReference>
<dbReference type="Pfam" id="PF02153">
    <property type="entry name" value="PDH_N"/>
    <property type="match status" value="1"/>
</dbReference>
<dbReference type="PANTHER" id="PTHR21363:SF0">
    <property type="entry name" value="PREPHENATE DEHYDROGENASE [NADP(+)]"/>
    <property type="match status" value="1"/>
</dbReference>
<dbReference type="InterPro" id="IPR002912">
    <property type="entry name" value="ACT_dom"/>
</dbReference>
<dbReference type="GO" id="GO:0008977">
    <property type="term" value="F:prephenate dehydrogenase (NAD+) activity"/>
    <property type="evidence" value="ECO:0007669"/>
    <property type="project" value="UniProtKB-EC"/>
</dbReference>
<dbReference type="Gene3D" id="1.10.3660.10">
    <property type="entry name" value="6-phosphogluconate dehydrogenase C-terminal like domain"/>
    <property type="match status" value="1"/>
</dbReference>
<keyword evidence="8" id="KW-0028">Amino-acid biosynthesis</keyword>
<proteinExistence type="inferred from homology"/>
<dbReference type="Gene3D" id="3.40.50.720">
    <property type="entry name" value="NAD(P)-binding Rossmann-like Domain"/>
    <property type="match status" value="1"/>
</dbReference>
<reference evidence="12 13" key="1">
    <citation type="submission" date="2020-09" db="EMBL/GenBank/DDBJ databases">
        <title>Paenibacillus sp. CAU 1523 isolated from sand of Haeundae Beach.</title>
        <authorList>
            <person name="Kim W."/>
        </authorList>
    </citation>
    <scope>NUCLEOTIDE SEQUENCE [LARGE SCALE GENOMIC DNA]</scope>
    <source>
        <strain evidence="12 13">CAU 1523</strain>
    </source>
</reference>
<keyword evidence="8" id="KW-0057">Aromatic amino acid biosynthesis</keyword>
<evidence type="ECO:0000313" key="13">
    <source>
        <dbReference type="Proteomes" id="UP000634529"/>
    </source>
</evidence>
<name>A0ABR9AU08_9BACL</name>
<evidence type="ECO:0000259" key="11">
    <source>
        <dbReference type="PROSITE" id="PS51671"/>
    </source>
</evidence>
<dbReference type="InterPro" id="IPR008927">
    <property type="entry name" value="6-PGluconate_DH-like_C_sf"/>
</dbReference>
<gene>
    <name evidence="12" type="ORF">IFO66_04745</name>
</gene>
<protein>
    <recommendedName>
        <fullName evidence="4">Prephenate dehydrogenase</fullName>
        <ecNumber evidence="3">1.3.1.12</ecNumber>
    </recommendedName>
</protein>
<evidence type="ECO:0000313" key="12">
    <source>
        <dbReference type="EMBL" id="MBD8497608.1"/>
    </source>
</evidence>
<dbReference type="CDD" id="cd04909">
    <property type="entry name" value="ACT_PDH-BS"/>
    <property type="match status" value="1"/>
</dbReference>
<dbReference type="Proteomes" id="UP000634529">
    <property type="component" value="Unassembled WGS sequence"/>
</dbReference>
<keyword evidence="7" id="KW-0520">NAD</keyword>